<name>A0ABR2XQA4_9PEZI</name>
<feature type="compositionally biased region" description="Basic and acidic residues" evidence="1">
    <location>
        <begin position="146"/>
        <end position="160"/>
    </location>
</feature>
<feature type="chain" id="PRO_5046894351" description="Extracellular membrane protein CFEM domain-containing protein" evidence="2">
    <location>
        <begin position="17"/>
        <end position="182"/>
    </location>
</feature>
<keyword evidence="4" id="KW-1185">Reference proteome</keyword>
<gene>
    <name evidence="3" type="ORF">SCAR479_07204</name>
</gene>
<organism evidence="3 4">
    <name type="scientific">Seiridium cardinale</name>
    <dbReference type="NCBI Taxonomy" id="138064"/>
    <lineage>
        <taxon>Eukaryota</taxon>
        <taxon>Fungi</taxon>
        <taxon>Dikarya</taxon>
        <taxon>Ascomycota</taxon>
        <taxon>Pezizomycotina</taxon>
        <taxon>Sordariomycetes</taxon>
        <taxon>Xylariomycetidae</taxon>
        <taxon>Amphisphaeriales</taxon>
        <taxon>Sporocadaceae</taxon>
        <taxon>Seiridium</taxon>
    </lineage>
</organism>
<dbReference type="EMBL" id="JARVKM010000030">
    <property type="protein sequence ID" value="KAK9775984.1"/>
    <property type="molecule type" value="Genomic_DNA"/>
</dbReference>
<dbReference type="Proteomes" id="UP001465668">
    <property type="component" value="Unassembled WGS sequence"/>
</dbReference>
<proteinExistence type="predicted"/>
<evidence type="ECO:0000256" key="1">
    <source>
        <dbReference type="SAM" id="MobiDB-lite"/>
    </source>
</evidence>
<evidence type="ECO:0000256" key="2">
    <source>
        <dbReference type="SAM" id="SignalP"/>
    </source>
</evidence>
<feature type="signal peptide" evidence="2">
    <location>
        <begin position="1"/>
        <end position="16"/>
    </location>
</feature>
<sequence>MRARSIVASVLPLAAAVSVGSPRNIPIGLDAPLDSGRYPACPEDYDAYCCTKVIPYSNRCQRGNCENKEGWSCLQGLGKVASMRHCLANAGSPQSAYCKKPGEENFASVLRWTGDSFDAVLRPTQYKTFLKAGMPEPWVPMESEIRWEGDDHNRDKHDSPIDDPEPGELRRDVGFVEEEEMV</sequence>
<comment type="caution">
    <text evidence="3">The sequence shown here is derived from an EMBL/GenBank/DDBJ whole genome shotgun (WGS) entry which is preliminary data.</text>
</comment>
<keyword evidence="2" id="KW-0732">Signal</keyword>
<protein>
    <recommendedName>
        <fullName evidence="5">Extracellular membrane protein CFEM domain-containing protein</fullName>
    </recommendedName>
</protein>
<evidence type="ECO:0008006" key="5">
    <source>
        <dbReference type="Google" id="ProtNLM"/>
    </source>
</evidence>
<feature type="region of interest" description="Disordered" evidence="1">
    <location>
        <begin position="146"/>
        <end position="182"/>
    </location>
</feature>
<accession>A0ABR2XQA4</accession>
<evidence type="ECO:0000313" key="4">
    <source>
        <dbReference type="Proteomes" id="UP001465668"/>
    </source>
</evidence>
<reference evidence="3 4" key="1">
    <citation type="submission" date="2024-02" db="EMBL/GenBank/DDBJ databases">
        <title>First draft genome assembly of two strains of Seiridium cardinale.</title>
        <authorList>
            <person name="Emiliani G."/>
            <person name="Scali E."/>
        </authorList>
    </citation>
    <scope>NUCLEOTIDE SEQUENCE [LARGE SCALE GENOMIC DNA]</scope>
    <source>
        <strain evidence="3 4">BM-138-000479</strain>
    </source>
</reference>
<evidence type="ECO:0000313" key="3">
    <source>
        <dbReference type="EMBL" id="KAK9775984.1"/>
    </source>
</evidence>